<gene>
    <name evidence="10" type="ORF">S12H4_31366</name>
</gene>
<evidence type="ECO:0000259" key="9">
    <source>
        <dbReference type="PROSITE" id="PS51379"/>
    </source>
</evidence>
<evidence type="ECO:0000256" key="7">
    <source>
        <dbReference type="ARBA" id="ARBA00023004"/>
    </source>
</evidence>
<evidence type="ECO:0000256" key="4">
    <source>
        <dbReference type="ARBA" id="ARBA00022723"/>
    </source>
</evidence>
<dbReference type="InterPro" id="IPR017896">
    <property type="entry name" value="4Fe4S_Fe-S-bd"/>
</dbReference>
<comment type="caution">
    <text evidence="10">The sequence shown here is derived from an EMBL/GenBank/DDBJ whole genome shotgun (WGS) entry which is preliminary data.</text>
</comment>
<feature type="non-terminal residue" evidence="10">
    <location>
        <position position="273"/>
    </location>
</feature>
<dbReference type="AlphaFoldDB" id="X1UY73"/>
<comment type="similarity">
    <text evidence="2">Belongs to the HdrA family.</text>
</comment>
<reference evidence="10" key="1">
    <citation type="journal article" date="2014" name="Front. Microbiol.">
        <title>High frequency of phylogenetically diverse reductive dehalogenase-homologous genes in deep subseafloor sedimentary metagenomes.</title>
        <authorList>
            <person name="Kawai M."/>
            <person name="Futagami T."/>
            <person name="Toyoda A."/>
            <person name="Takaki Y."/>
            <person name="Nishi S."/>
            <person name="Hori S."/>
            <person name="Arai W."/>
            <person name="Tsubouchi T."/>
            <person name="Morono Y."/>
            <person name="Uchiyama I."/>
            <person name="Ito T."/>
            <person name="Fujiyama A."/>
            <person name="Inagaki F."/>
            <person name="Takami H."/>
        </authorList>
    </citation>
    <scope>NUCLEOTIDE SEQUENCE</scope>
    <source>
        <strain evidence="10">Expedition CK06-06</strain>
    </source>
</reference>
<keyword evidence="7" id="KW-0408">Iron</keyword>
<keyword evidence="8" id="KW-0411">Iron-sulfur</keyword>
<dbReference type="PANTHER" id="PTHR43498">
    <property type="entry name" value="FERREDOXIN:COB-COM HETERODISULFIDE REDUCTASE SUBUNIT A"/>
    <property type="match status" value="1"/>
</dbReference>
<dbReference type="InterPro" id="IPR039650">
    <property type="entry name" value="HdrA-like"/>
</dbReference>
<dbReference type="InterPro" id="IPR009051">
    <property type="entry name" value="Helical_ferredxn"/>
</dbReference>
<dbReference type="InterPro" id="IPR017900">
    <property type="entry name" value="4Fe4S_Fe_S_CS"/>
</dbReference>
<dbReference type="GO" id="GO:0046872">
    <property type="term" value="F:metal ion binding"/>
    <property type="evidence" value="ECO:0007669"/>
    <property type="project" value="UniProtKB-KW"/>
</dbReference>
<dbReference type="Gene3D" id="3.40.50.720">
    <property type="entry name" value="NAD(P)-binding Rossmann-like Domain"/>
    <property type="match status" value="1"/>
</dbReference>
<dbReference type="GO" id="GO:0051539">
    <property type="term" value="F:4 iron, 4 sulfur cluster binding"/>
    <property type="evidence" value="ECO:0007669"/>
    <property type="project" value="UniProtKB-KW"/>
</dbReference>
<dbReference type="PROSITE" id="PS51379">
    <property type="entry name" value="4FE4S_FER_2"/>
    <property type="match status" value="1"/>
</dbReference>
<evidence type="ECO:0000256" key="8">
    <source>
        <dbReference type="ARBA" id="ARBA00023014"/>
    </source>
</evidence>
<evidence type="ECO:0000256" key="6">
    <source>
        <dbReference type="ARBA" id="ARBA00023002"/>
    </source>
</evidence>
<keyword evidence="3" id="KW-0004">4Fe-4S</keyword>
<evidence type="ECO:0000256" key="3">
    <source>
        <dbReference type="ARBA" id="ARBA00022485"/>
    </source>
</evidence>
<protein>
    <recommendedName>
        <fullName evidence="9">4Fe-4S ferredoxin-type domain-containing protein</fullName>
    </recommendedName>
</protein>
<dbReference type="Pfam" id="PF12831">
    <property type="entry name" value="FAD_oxidored"/>
    <property type="match status" value="1"/>
</dbReference>
<keyword evidence="5" id="KW-0285">Flavoprotein</keyword>
<keyword evidence="5" id="KW-0274">FAD</keyword>
<dbReference type="SUPFAM" id="SSF54862">
    <property type="entry name" value="4Fe-4S ferredoxins"/>
    <property type="match status" value="1"/>
</dbReference>
<evidence type="ECO:0000256" key="2">
    <source>
        <dbReference type="ARBA" id="ARBA00006561"/>
    </source>
</evidence>
<name>X1UY73_9ZZZZ</name>
<keyword evidence="4" id="KW-0479">Metal-binding</keyword>
<dbReference type="GO" id="GO:0016491">
    <property type="term" value="F:oxidoreductase activity"/>
    <property type="evidence" value="ECO:0007669"/>
    <property type="project" value="UniProtKB-KW"/>
</dbReference>
<evidence type="ECO:0000313" key="10">
    <source>
        <dbReference type="EMBL" id="GAI97329.1"/>
    </source>
</evidence>
<dbReference type="Gene3D" id="1.10.1060.10">
    <property type="entry name" value="Alpha-helical ferredoxin"/>
    <property type="match status" value="1"/>
</dbReference>
<dbReference type="SUPFAM" id="SSF51905">
    <property type="entry name" value="FAD/NAD(P)-binding domain"/>
    <property type="match status" value="1"/>
</dbReference>
<accession>X1UY73</accession>
<evidence type="ECO:0000256" key="5">
    <source>
        <dbReference type="ARBA" id="ARBA00022827"/>
    </source>
</evidence>
<dbReference type="PROSITE" id="PS00198">
    <property type="entry name" value="4FE4S_FER_1"/>
    <property type="match status" value="1"/>
</dbReference>
<dbReference type="EMBL" id="BARW01018297">
    <property type="protein sequence ID" value="GAI97329.1"/>
    <property type="molecule type" value="Genomic_DNA"/>
</dbReference>
<organism evidence="10">
    <name type="scientific">marine sediment metagenome</name>
    <dbReference type="NCBI Taxonomy" id="412755"/>
    <lineage>
        <taxon>unclassified sequences</taxon>
        <taxon>metagenomes</taxon>
        <taxon>ecological metagenomes</taxon>
    </lineage>
</organism>
<sequence length="273" mass="30143">MAEKEKEEVKIGVYICHCGSNIEGVVDTAGVSDFAGRLPNVVISRDFKFMCSDPGQNLIKEDIRNLALNRVVVASCSPRMHEHTFRRVCRDEGLNQYYFSMANIREHVSWVTEDKKKATEKAKALVSAAVRRATLLEALETRTVDITPSALVVGGGVAGIQAALDIANGGRKVFLVEREPTIGGHMGYFDKTFPTLDCAACILTPKMVDVRINPNIEILSYSEVEDVSGYIGNFSVKVRKKARYVDLEKCTSCGTCWEVCPSYIVPSKKVIKV</sequence>
<proteinExistence type="inferred from homology"/>
<feature type="domain" description="4Fe-4S ferredoxin-type" evidence="9">
    <location>
        <begin position="241"/>
        <end position="270"/>
    </location>
</feature>
<dbReference type="InterPro" id="IPR036188">
    <property type="entry name" value="FAD/NAD-bd_sf"/>
</dbReference>
<evidence type="ECO:0000256" key="1">
    <source>
        <dbReference type="ARBA" id="ARBA00001974"/>
    </source>
</evidence>
<comment type="cofactor">
    <cofactor evidence="1">
        <name>FAD</name>
        <dbReference type="ChEBI" id="CHEBI:57692"/>
    </cofactor>
</comment>
<keyword evidence="6" id="KW-0560">Oxidoreductase</keyword>
<dbReference type="PANTHER" id="PTHR43498:SF1">
    <property type="entry name" value="COB--COM HETERODISULFIDE REDUCTASE IRON-SULFUR SUBUNIT A"/>
    <property type="match status" value="1"/>
</dbReference>
<dbReference type="Pfam" id="PF00037">
    <property type="entry name" value="Fer4"/>
    <property type="match status" value="1"/>
</dbReference>